<organism evidence="3">
    <name type="scientific">Caenorhabditis brenneri</name>
    <name type="common">Nematode worm</name>
    <dbReference type="NCBI Taxonomy" id="135651"/>
    <lineage>
        <taxon>Eukaryota</taxon>
        <taxon>Metazoa</taxon>
        <taxon>Ecdysozoa</taxon>
        <taxon>Nematoda</taxon>
        <taxon>Chromadorea</taxon>
        <taxon>Rhabditida</taxon>
        <taxon>Rhabditina</taxon>
        <taxon>Rhabditomorpha</taxon>
        <taxon>Rhabditoidea</taxon>
        <taxon>Rhabditidae</taxon>
        <taxon>Peloderinae</taxon>
        <taxon>Caenorhabditis</taxon>
    </lineage>
</organism>
<reference evidence="3" key="1">
    <citation type="submission" date="2011-07" db="EMBL/GenBank/DDBJ databases">
        <authorList>
            <consortium name="Caenorhabditis brenneri Sequencing and Analysis Consortium"/>
            <person name="Wilson R.K."/>
        </authorList>
    </citation>
    <scope>NUCLEOTIDE SEQUENCE [LARGE SCALE GENOMIC DNA]</scope>
    <source>
        <strain evidence="3">PB2801</strain>
    </source>
</reference>
<keyword evidence="1" id="KW-0812">Transmembrane</keyword>
<evidence type="ECO:0000313" key="2">
    <source>
        <dbReference type="EMBL" id="EGT33222.1"/>
    </source>
</evidence>
<evidence type="ECO:0000256" key="1">
    <source>
        <dbReference type="SAM" id="Phobius"/>
    </source>
</evidence>
<gene>
    <name evidence="2" type="ORF">CAEBREN_21388</name>
</gene>
<protein>
    <submittedName>
        <fullName evidence="2">Uncharacterized protein</fullName>
    </submittedName>
</protein>
<name>G0NKX8_CAEBE</name>
<dbReference type="AlphaFoldDB" id="G0NKX8"/>
<feature type="transmembrane region" description="Helical" evidence="1">
    <location>
        <begin position="91"/>
        <end position="116"/>
    </location>
</feature>
<dbReference type="InParanoid" id="G0NKX8"/>
<keyword evidence="1" id="KW-1133">Transmembrane helix</keyword>
<dbReference type="EMBL" id="GL379903">
    <property type="protein sequence ID" value="EGT33222.1"/>
    <property type="molecule type" value="Genomic_DNA"/>
</dbReference>
<accession>G0NKX8</accession>
<sequence length="239" mass="27322">MGIRRVIAGFLAICSMFLAVSSIITLTINDGVDFKTENACLKHIEMAKIATHIVEKKFGLVFSQFYVIVLNSAAILRCFSKKNVTKETYKFTVFSLLCSCFMLFIFGVLFASSGMFPFDETEICIDSMWFNTIHRSVRLIVFCFIVASFSLIFASLMTFDLRSYEQSSQSGNEPISHRNQLLVNDHILPNHVARFTNPVRCSRMNRYQFFSDAHSILPTVPEEDENLEIIWSRSSIEQV</sequence>
<dbReference type="HOGENOM" id="CLU_1162016_0_0_1"/>
<keyword evidence="3" id="KW-1185">Reference proteome</keyword>
<feature type="transmembrane region" description="Helical" evidence="1">
    <location>
        <begin position="136"/>
        <end position="159"/>
    </location>
</feature>
<evidence type="ECO:0000313" key="3">
    <source>
        <dbReference type="Proteomes" id="UP000008068"/>
    </source>
</evidence>
<proteinExistence type="predicted"/>
<keyword evidence="1" id="KW-0472">Membrane</keyword>
<feature type="transmembrane region" description="Helical" evidence="1">
    <location>
        <begin position="7"/>
        <end position="28"/>
    </location>
</feature>
<feature type="transmembrane region" description="Helical" evidence="1">
    <location>
        <begin position="58"/>
        <end position="79"/>
    </location>
</feature>
<dbReference type="Proteomes" id="UP000008068">
    <property type="component" value="Unassembled WGS sequence"/>
</dbReference>